<dbReference type="AlphaFoldDB" id="A0A8J2K4S1"/>
<keyword evidence="3" id="KW-1185">Reference proteome</keyword>
<organism evidence="2 3">
    <name type="scientific">Allacma fusca</name>
    <dbReference type="NCBI Taxonomy" id="39272"/>
    <lineage>
        <taxon>Eukaryota</taxon>
        <taxon>Metazoa</taxon>
        <taxon>Ecdysozoa</taxon>
        <taxon>Arthropoda</taxon>
        <taxon>Hexapoda</taxon>
        <taxon>Collembola</taxon>
        <taxon>Symphypleona</taxon>
        <taxon>Sminthuridae</taxon>
        <taxon>Allacma</taxon>
    </lineage>
</organism>
<evidence type="ECO:0000313" key="2">
    <source>
        <dbReference type="EMBL" id="CAG7729277.1"/>
    </source>
</evidence>
<dbReference type="EMBL" id="CAJVCH010176106">
    <property type="protein sequence ID" value="CAG7729277.1"/>
    <property type="molecule type" value="Genomic_DNA"/>
</dbReference>
<reference evidence="2" key="1">
    <citation type="submission" date="2021-06" db="EMBL/GenBank/DDBJ databases">
        <authorList>
            <person name="Hodson N. C."/>
            <person name="Mongue J. A."/>
            <person name="Jaron S. K."/>
        </authorList>
    </citation>
    <scope>NUCLEOTIDE SEQUENCE</scope>
</reference>
<proteinExistence type="predicted"/>
<protein>
    <submittedName>
        <fullName evidence="2">Uncharacterized protein</fullName>
    </submittedName>
</protein>
<comment type="caution">
    <text evidence="2">The sequence shown here is derived from an EMBL/GenBank/DDBJ whole genome shotgun (WGS) entry which is preliminary data.</text>
</comment>
<sequence>MGIIKSFVGMKSRYIKGLGVYVRRVCYGRVDGEIQENGISWSKEPSCRNHLFQPCNFFLPTWRIIHSDISRLYLHHFGNTCITAAKRYPVSISVHEKMGNNKRKKFVTNNKNEPRTSERGERNSRHTFTKHIGRLEGLYRLVVSFLMVDFFSYVVPNYHYTNATSLVMSSEKHECMEVDAP</sequence>
<dbReference type="Proteomes" id="UP000708208">
    <property type="component" value="Unassembled WGS sequence"/>
</dbReference>
<name>A0A8J2K4S1_9HEXA</name>
<gene>
    <name evidence="2" type="ORF">AFUS01_LOCUS18005</name>
</gene>
<evidence type="ECO:0000256" key="1">
    <source>
        <dbReference type="SAM" id="MobiDB-lite"/>
    </source>
</evidence>
<feature type="region of interest" description="Disordered" evidence="1">
    <location>
        <begin position="103"/>
        <end position="125"/>
    </location>
</feature>
<feature type="compositionally biased region" description="Basic and acidic residues" evidence="1">
    <location>
        <begin position="112"/>
        <end position="124"/>
    </location>
</feature>
<evidence type="ECO:0000313" key="3">
    <source>
        <dbReference type="Proteomes" id="UP000708208"/>
    </source>
</evidence>
<accession>A0A8J2K4S1</accession>